<accession>A0ABV7GX21</accession>
<name>A0ABV7GX21_9BURK</name>
<dbReference type="InterPro" id="IPR051474">
    <property type="entry name" value="Anti-sigma-K/W_factor"/>
</dbReference>
<feature type="domain" description="Anti-sigma K factor RskA C-terminal" evidence="1">
    <location>
        <begin position="102"/>
        <end position="224"/>
    </location>
</feature>
<evidence type="ECO:0000259" key="1">
    <source>
        <dbReference type="Pfam" id="PF10099"/>
    </source>
</evidence>
<dbReference type="Pfam" id="PF10099">
    <property type="entry name" value="RskA_C"/>
    <property type="match status" value="1"/>
</dbReference>
<evidence type="ECO:0000313" key="2">
    <source>
        <dbReference type="EMBL" id="MFC3146223.1"/>
    </source>
</evidence>
<protein>
    <submittedName>
        <fullName evidence="2">Anti-sigma factor domain-containing protein</fullName>
    </submittedName>
</protein>
<dbReference type="EMBL" id="JBHRTI010000003">
    <property type="protein sequence ID" value="MFC3146223.1"/>
    <property type="molecule type" value="Genomic_DNA"/>
</dbReference>
<keyword evidence="3" id="KW-1185">Reference proteome</keyword>
<comment type="caution">
    <text evidence="2">The sequence shown here is derived from an EMBL/GenBank/DDBJ whole genome shotgun (WGS) entry which is preliminary data.</text>
</comment>
<organism evidence="2 3">
    <name type="scientific">Piscinibacterium candidicorallinum</name>
    <dbReference type="NCBI Taxonomy" id="1793872"/>
    <lineage>
        <taxon>Bacteria</taxon>
        <taxon>Pseudomonadati</taxon>
        <taxon>Pseudomonadota</taxon>
        <taxon>Betaproteobacteria</taxon>
        <taxon>Burkholderiales</taxon>
        <taxon>Piscinibacterium</taxon>
    </lineage>
</organism>
<proteinExistence type="predicted"/>
<sequence>MDYSRPPLADRLASEYVLGTLRGGARRRFEALLPAHPQLQDAVARWQRRLVPLAATVTPVQPSPRVWQRIEQQLFGAVSVAAQAPLRWWQRLGLWQGATGLAGAAAIALAVLIAQPQPTQPPIVVVLGTNPEAASVMQASFVASVSADGKALVLRPVGGVNVDATRALELWAVPAQGAPRSLGLVAAQGATTVVRAELLRNTAAFAVSLEPAGGSKTGAPTGPILSLGKLEI</sequence>
<dbReference type="InterPro" id="IPR018764">
    <property type="entry name" value="RskA_C"/>
</dbReference>
<dbReference type="RefSeq" id="WP_377300505.1">
    <property type="nucleotide sequence ID" value="NZ_CP180191.1"/>
</dbReference>
<reference evidence="3" key="1">
    <citation type="journal article" date="2019" name="Int. J. Syst. Evol. Microbiol.">
        <title>The Global Catalogue of Microorganisms (GCM) 10K type strain sequencing project: providing services to taxonomists for standard genome sequencing and annotation.</title>
        <authorList>
            <consortium name="The Broad Institute Genomics Platform"/>
            <consortium name="The Broad Institute Genome Sequencing Center for Infectious Disease"/>
            <person name="Wu L."/>
            <person name="Ma J."/>
        </authorList>
    </citation>
    <scope>NUCLEOTIDE SEQUENCE [LARGE SCALE GENOMIC DNA]</scope>
    <source>
        <strain evidence="3">KCTC 52168</strain>
    </source>
</reference>
<dbReference type="PANTHER" id="PTHR37461:SF1">
    <property type="entry name" value="ANTI-SIGMA-K FACTOR RSKA"/>
    <property type="match status" value="1"/>
</dbReference>
<dbReference type="PANTHER" id="PTHR37461">
    <property type="entry name" value="ANTI-SIGMA-K FACTOR RSKA"/>
    <property type="match status" value="1"/>
</dbReference>
<evidence type="ECO:0000313" key="3">
    <source>
        <dbReference type="Proteomes" id="UP001595556"/>
    </source>
</evidence>
<gene>
    <name evidence="2" type="ORF">ACFOEN_01055</name>
</gene>
<dbReference type="Proteomes" id="UP001595556">
    <property type="component" value="Unassembled WGS sequence"/>
</dbReference>